<evidence type="ECO:0000313" key="1">
    <source>
        <dbReference type="EMBL" id="QKV18747.1"/>
    </source>
</evidence>
<organism evidence="1 2">
    <name type="scientific">Oricola thermophila</name>
    <dbReference type="NCBI Taxonomy" id="2742145"/>
    <lineage>
        <taxon>Bacteria</taxon>
        <taxon>Pseudomonadati</taxon>
        <taxon>Pseudomonadota</taxon>
        <taxon>Alphaproteobacteria</taxon>
        <taxon>Hyphomicrobiales</taxon>
        <taxon>Ahrensiaceae</taxon>
        <taxon>Oricola</taxon>
    </lineage>
</organism>
<dbReference type="AlphaFoldDB" id="A0A6N1VID7"/>
<dbReference type="SUPFAM" id="SSF109604">
    <property type="entry name" value="HD-domain/PDEase-like"/>
    <property type="match status" value="1"/>
</dbReference>
<dbReference type="Proteomes" id="UP000509367">
    <property type="component" value="Chromosome"/>
</dbReference>
<gene>
    <name evidence="1" type="ORF">HTY61_09940</name>
</gene>
<dbReference type="EMBL" id="CP054836">
    <property type="protein sequence ID" value="QKV18747.1"/>
    <property type="molecule type" value="Genomic_DNA"/>
</dbReference>
<protein>
    <recommendedName>
        <fullName evidence="3">HD domain-containing protein</fullName>
    </recommendedName>
</protein>
<evidence type="ECO:0000313" key="2">
    <source>
        <dbReference type="Proteomes" id="UP000509367"/>
    </source>
</evidence>
<dbReference type="Gene3D" id="1.10.3210.10">
    <property type="entry name" value="Hypothetical protein af1432"/>
    <property type="match status" value="1"/>
</dbReference>
<dbReference type="KEGG" id="orm:HTY61_09940"/>
<sequence>MNTATERRAAMAAPSWTRNGGLVDLANPRPEDVDFAAIAGSLSKLARWAGRHDGPAFSVAQHCVMGADAIAAETGDRFAAGAFLLHDAHEGNGIGDIVTPAVRALEATAAELLGPEQGHSAVIGTAISLLKARHDIAIWRAAGIDWRAMPRDTAAAVKAMDKRMGEAEAHFLFGPAACPRPDPYPKFTGSLKPWGPARAEEAWLQRLDLYLGVRP</sequence>
<reference evidence="1 2" key="1">
    <citation type="submission" date="2020-06" db="EMBL/GenBank/DDBJ databases">
        <title>Oricola thermophila sp. nov. isolated from a tidal sediments.</title>
        <authorList>
            <person name="Kwon K.K."/>
            <person name="Yang S.-H."/>
            <person name="Park M.-J."/>
        </authorList>
    </citation>
    <scope>NUCLEOTIDE SEQUENCE [LARGE SCALE GENOMIC DNA]</scope>
    <source>
        <strain evidence="1 2">MEBiC13590</strain>
    </source>
</reference>
<keyword evidence="2" id="KW-1185">Reference proteome</keyword>
<evidence type="ECO:0008006" key="3">
    <source>
        <dbReference type="Google" id="ProtNLM"/>
    </source>
</evidence>
<dbReference type="RefSeq" id="WP_175276640.1">
    <property type="nucleotide sequence ID" value="NZ_CP054836.1"/>
</dbReference>
<accession>A0A6N1VID7</accession>
<proteinExistence type="predicted"/>
<name>A0A6N1VID7_9HYPH</name>